<evidence type="ECO:0000313" key="4">
    <source>
        <dbReference type="EMBL" id="KIP99563.1"/>
    </source>
</evidence>
<evidence type="ECO:0000259" key="3">
    <source>
        <dbReference type="PROSITE" id="PS50206"/>
    </source>
</evidence>
<dbReference type="Gene3D" id="3.40.250.10">
    <property type="entry name" value="Rhodanese-like domain"/>
    <property type="match status" value="2"/>
</dbReference>
<comment type="caution">
    <text evidence="4">The sequence shown here is derived from an EMBL/GenBank/DDBJ whole genome shotgun (WGS) entry which is preliminary data.</text>
</comment>
<dbReference type="InterPro" id="IPR036873">
    <property type="entry name" value="Rhodanese-like_dom_sf"/>
</dbReference>
<dbReference type="RefSeq" id="WP_042554451.1">
    <property type="nucleotide sequence ID" value="NZ_JXQW01000034.1"/>
</dbReference>
<feature type="domain" description="Rhodanese" evidence="3">
    <location>
        <begin position="159"/>
        <end position="270"/>
    </location>
</feature>
<proteinExistence type="predicted"/>
<dbReference type="InterPro" id="IPR051126">
    <property type="entry name" value="Thiosulfate_sulfurtransferase"/>
</dbReference>
<dbReference type="InterPro" id="IPR001307">
    <property type="entry name" value="Thiosulphate_STrfase_CS"/>
</dbReference>
<name>A0A0D0J260_9PSED</name>
<evidence type="ECO:0000256" key="1">
    <source>
        <dbReference type="ARBA" id="ARBA00022737"/>
    </source>
</evidence>
<feature type="domain" description="Rhodanese" evidence="3">
    <location>
        <begin position="21"/>
        <end position="129"/>
    </location>
</feature>
<dbReference type="Proteomes" id="UP000032068">
    <property type="component" value="Unassembled WGS sequence"/>
</dbReference>
<keyword evidence="2 4" id="KW-0808">Transferase</keyword>
<dbReference type="CDD" id="cd01449">
    <property type="entry name" value="TST_Repeat_2"/>
    <property type="match status" value="1"/>
</dbReference>
<dbReference type="PANTHER" id="PTHR43855:SF1">
    <property type="entry name" value="THIOSULFATE SULFURTRANSFERASE"/>
    <property type="match status" value="1"/>
</dbReference>
<protein>
    <recommendedName>
        <fullName evidence="2">Sulfurtransferase</fullName>
    </recommendedName>
</protein>
<dbReference type="InterPro" id="IPR001763">
    <property type="entry name" value="Rhodanese-like_dom"/>
</dbReference>
<dbReference type="CDD" id="cd01448">
    <property type="entry name" value="TST_Repeat_1"/>
    <property type="match status" value="1"/>
</dbReference>
<evidence type="ECO:0000313" key="5">
    <source>
        <dbReference type="Proteomes" id="UP000032068"/>
    </source>
</evidence>
<dbReference type="AlphaFoldDB" id="A0A0D0J260"/>
<dbReference type="EMBL" id="JXQW01000034">
    <property type="protein sequence ID" value="KIP99563.1"/>
    <property type="molecule type" value="Genomic_DNA"/>
</dbReference>
<dbReference type="PROSITE" id="PS00380">
    <property type="entry name" value="RHODANESE_1"/>
    <property type="match status" value="1"/>
</dbReference>
<organism evidence="4 5">
    <name type="scientific">Pseudomonas fulva</name>
    <dbReference type="NCBI Taxonomy" id="47880"/>
    <lineage>
        <taxon>Bacteria</taxon>
        <taxon>Pseudomonadati</taxon>
        <taxon>Pseudomonadota</taxon>
        <taxon>Gammaproteobacteria</taxon>
        <taxon>Pseudomonadales</taxon>
        <taxon>Pseudomonadaceae</taxon>
        <taxon>Pseudomonas</taxon>
    </lineage>
</organism>
<dbReference type="PANTHER" id="PTHR43855">
    <property type="entry name" value="THIOSULFATE SULFURTRANSFERASE"/>
    <property type="match status" value="1"/>
</dbReference>
<dbReference type="GO" id="GO:0004792">
    <property type="term" value="F:thiosulfate-cyanide sulfurtransferase activity"/>
    <property type="evidence" value="ECO:0007669"/>
    <property type="project" value="InterPro"/>
</dbReference>
<keyword evidence="1" id="KW-0677">Repeat</keyword>
<dbReference type="PROSITE" id="PS50206">
    <property type="entry name" value="RHODANESE_3"/>
    <property type="match status" value="2"/>
</dbReference>
<evidence type="ECO:0000256" key="2">
    <source>
        <dbReference type="RuleBase" id="RU000507"/>
    </source>
</evidence>
<reference evidence="4 5" key="1">
    <citation type="submission" date="2014-12" db="EMBL/GenBank/DDBJ databases">
        <title>16Stimator: statistical estimation of ribosomal gene copy numbers from draft genome assemblies.</title>
        <authorList>
            <person name="Perisin M.A."/>
            <person name="Vetter M."/>
            <person name="Gilbert J.A."/>
            <person name="Bergelson J."/>
        </authorList>
    </citation>
    <scope>NUCLEOTIDE SEQUENCE [LARGE SCALE GENOMIC DNA]</scope>
    <source>
        <strain evidence="4 5">MEJ086</strain>
    </source>
</reference>
<dbReference type="PROSITE" id="PS00683">
    <property type="entry name" value="RHODANESE_2"/>
    <property type="match status" value="1"/>
</dbReference>
<gene>
    <name evidence="4" type="ORF">RU08_14005</name>
</gene>
<dbReference type="SUPFAM" id="SSF52821">
    <property type="entry name" value="Rhodanese/Cell cycle control phosphatase"/>
    <property type="match status" value="2"/>
</dbReference>
<dbReference type="OrthoDB" id="9781034at2"/>
<accession>A0A0D0J260</accession>
<dbReference type="SMART" id="SM00450">
    <property type="entry name" value="RHOD"/>
    <property type="match status" value="2"/>
</dbReference>
<sequence length="271" mass="30042">MTAFDELPLVIEPAHLATRLEEPSLILVDLSSRARYEAGHIPGARFVDSKRTQLGRPPAPGLLPQQAALEQLFSELGHHPHATYVVYDDEGGGWAGRFIWLLDVIGHPRYHFLNGGLTAWEAEQRPLDQAVPEPKSTPVRLSLSDEPTASLDYLKSRLGADDLAIWDARSLEEYRGEKVQAARGGHIPGAIHFEWTAGMDPARGLRIREDIGQQLNQLGLSADKEIITHCQSHRRSGFTYLVAKALGYPRVKAYAGSWSEWGNLSDTPVEQ</sequence>
<dbReference type="Pfam" id="PF00581">
    <property type="entry name" value="Rhodanese"/>
    <property type="match status" value="2"/>
</dbReference>